<organism evidence="2 3">
    <name type="scientific">Pyrus ussuriensis x Pyrus communis</name>
    <dbReference type="NCBI Taxonomy" id="2448454"/>
    <lineage>
        <taxon>Eukaryota</taxon>
        <taxon>Viridiplantae</taxon>
        <taxon>Streptophyta</taxon>
        <taxon>Embryophyta</taxon>
        <taxon>Tracheophyta</taxon>
        <taxon>Spermatophyta</taxon>
        <taxon>Magnoliopsida</taxon>
        <taxon>eudicotyledons</taxon>
        <taxon>Gunneridae</taxon>
        <taxon>Pentapetalae</taxon>
        <taxon>rosids</taxon>
        <taxon>fabids</taxon>
        <taxon>Rosales</taxon>
        <taxon>Rosaceae</taxon>
        <taxon>Amygdaloideae</taxon>
        <taxon>Maleae</taxon>
        <taxon>Pyrus</taxon>
    </lineage>
</organism>
<feature type="transmembrane region" description="Helical" evidence="1">
    <location>
        <begin position="67"/>
        <end position="93"/>
    </location>
</feature>
<keyword evidence="1" id="KW-0472">Membrane</keyword>
<keyword evidence="1" id="KW-1133">Transmembrane helix</keyword>
<protein>
    <submittedName>
        <fullName evidence="2">Uncharacterized protein</fullName>
    </submittedName>
</protein>
<keyword evidence="1" id="KW-0812">Transmembrane</keyword>
<dbReference type="EMBL" id="SMOL01000148">
    <property type="protein sequence ID" value="KAB2629243.1"/>
    <property type="molecule type" value="Genomic_DNA"/>
</dbReference>
<evidence type="ECO:0000313" key="2">
    <source>
        <dbReference type="EMBL" id="KAB2629243.1"/>
    </source>
</evidence>
<proteinExistence type="predicted"/>
<reference evidence="2 3" key="1">
    <citation type="submission" date="2019-09" db="EMBL/GenBank/DDBJ databases">
        <authorList>
            <person name="Ou C."/>
        </authorList>
    </citation>
    <scope>NUCLEOTIDE SEQUENCE [LARGE SCALE GENOMIC DNA]</scope>
    <source>
        <strain evidence="2">S2</strain>
        <tissue evidence="2">Leaf</tissue>
    </source>
</reference>
<reference evidence="2 3" key="3">
    <citation type="submission" date="2019-11" db="EMBL/GenBank/DDBJ databases">
        <title>A de novo genome assembly of a pear dwarfing rootstock.</title>
        <authorList>
            <person name="Wang F."/>
            <person name="Wang J."/>
            <person name="Li S."/>
            <person name="Zhang Y."/>
            <person name="Fang M."/>
            <person name="Ma L."/>
            <person name="Zhao Y."/>
            <person name="Jiang S."/>
        </authorList>
    </citation>
    <scope>NUCLEOTIDE SEQUENCE [LARGE SCALE GENOMIC DNA]</scope>
    <source>
        <strain evidence="2">S2</strain>
        <tissue evidence="2">Leaf</tissue>
    </source>
</reference>
<accession>A0A5N5HRB0</accession>
<comment type="caution">
    <text evidence="2">The sequence shown here is derived from an EMBL/GenBank/DDBJ whole genome shotgun (WGS) entry which is preliminary data.</text>
</comment>
<evidence type="ECO:0000313" key="3">
    <source>
        <dbReference type="Proteomes" id="UP000327157"/>
    </source>
</evidence>
<dbReference type="Proteomes" id="UP000327157">
    <property type="component" value="Chromosome 8"/>
</dbReference>
<feature type="transmembrane region" description="Helical" evidence="1">
    <location>
        <begin position="21"/>
        <end position="47"/>
    </location>
</feature>
<keyword evidence="3" id="KW-1185">Reference proteome</keyword>
<evidence type="ECO:0000256" key="1">
    <source>
        <dbReference type="SAM" id="Phobius"/>
    </source>
</evidence>
<sequence>MKGRRRVKPASFTLRTPYLYTVQFISGTAVEFNPFVFAAFWVFRYVAWSSLLALSVTCVQFVRSVVLVYQVAFGFVQGVKVATNNLVEFFVLLREKKKRR</sequence>
<gene>
    <name evidence="2" type="ORF">D8674_034038</name>
</gene>
<name>A0A5N5HRB0_9ROSA</name>
<reference evidence="3" key="2">
    <citation type="submission" date="2019-10" db="EMBL/GenBank/DDBJ databases">
        <title>A de novo genome assembly of a pear dwarfing rootstock.</title>
        <authorList>
            <person name="Wang F."/>
            <person name="Wang J."/>
            <person name="Li S."/>
            <person name="Zhang Y."/>
            <person name="Fang M."/>
            <person name="Ma L."/>
            <person name="Zhao Y."/>
            <person name="Jiang S."/>
        </authorList>
    </citation>
    <scope>NUCLEOTIDE SEQUENCE [LARGE SCALE GENOMIC DNA]</scope>
</reference>
<dbReference type="AlphaFoldDB" id="A0A5N5HRB0"/>